<dbReference type="Proteomes" id="UP000194153">
    <property type="component" value="Unassembled WGS sequence"/>
</dbReference>
<reference evidence="1 2" key="1">
    <citation type="submission" date="2017-04" db="EMBL/GenBank/DDBJ databases">
        <authorList>
            <consortium name="Geobacter pelophilus Genome Sequencing"/>
            <person name="Aoyagi T."/>
            <person name="Koike H."/>
            <person name="Hori T."/>
        </authorList>
    </citation>
    <scope>NUCLEOTIDE SEQUENCE [LARGE SCALE GENOMIC DNA]</scope>
    <source>
        <strain evidence="1 2">Drf2</strain>
    </source>
</reference>
<reference evidence="2" key="2">
    <citation type="submission" date="2017-05" db="EMBL/GenBank/DDBJ databases">
        <title>Draft genome sequence of Geobacter pelophilus, a iron(III)-reducing bacteria.</title>
        <authorList>
            <person name="Aoyagi T."/>
            <person name="Koike H."/>
            <person name="Morita T."/>
            <person name="Sato Y."/>
            <person name="Habe H."/>
            <person name="Hori T."/>
        </authorList>
    </citation>
    <scope>NUCLEOTIDE SEQUENCE [LARGE SCALE GENOMIC DNA]</scope>
    <source>
        <strain evidence="2">Drf2</strain>
    </source>
</reference>
<protein>
    <submittedName>
        <fullName evidence="1">Uncharacterized protein</fullName>
    </submittedName>
</protein>
<comment type="caution">
    <text evidence="1">The sequence shown here is derived from an EMBL/GenBank/DDBJ whole genome shotgun (WGS) entry which is preliminary data.</text>
</comment>
<organism evidence="1 2">
    <name type="scientific">Geoanaerobacter pelophilus</name>
    <dbReference type="NCBI Taxonomy" id="60036"/>
    <lineage>
        <taxon>Bacteria</taxon>
        <taxon>Pseudomonadati</taxon>
        <taxon>Thermodesulfobacteriota</taxon>
        <taxon>Desulfuromonadia</taxon>
        <taxon>Geobacterales</taxon>
        <taxon>Geobacteraceae</taxon>
        <taxon>Geoanaerobacter</taxon>
    </lineage>
</organism>
<evidence type="ECO:0000313" key="2">
    <source>
        <dbReference type="Proteomes" id="UP000194153"/>
    </source>
</evidence>
<proteinExistence type="predicted"/>
<accession>A0ABQ0MDP5</accession>
<sequence>MLQPGKHGKPPLASILPLPLREGIQKIKKIPIARIFFL</sequence>
<evidence type="ECO:0000313" key="1">
    <source>
        <dbReference type="EMBL" id="GAW65239.1"/>
    </source>
</evidence>
<gene>
    <name evidence="1" type="ORF">GPEL0_01r0025</name>
</gene>
<dbReference type="EMBL" id="BDQG01000001">
    <property type="protein sequence ID" value="GAW65239.1"/>
    <property type="molecule type" value="Genomic_DNA"/>
</dbReference>
<name>A0ABQ0MDP5_9BACT</name>
<keyword evidence="2" id="KW-1185">Reference proteome</keyword>